<comment type="caution">
    <text evidence="2">The sequence shown here is derived from an EMBL/GenBank/DDBJ whole genome shotgun (WGS) entry which is preliminary data.</text>
</comment>
<dbReference type="Pfam" id="PF00480">
    <property type="entry name" value="ROK"/>
    <property type="match status" value="1"/>
</dbReference>
<dbReference type="PANTHER" id="PTHR18964">
    <property type="entry name" value="ROK (REPRESSOR, ORF, KINASE) FAMILY"/>
    <property type="match status" value="1"/>
</dbReference>
<keyword evidence="3" id="KW-1185">Reference proteome</keyword>
<dbReference type="EMBL" id="SNXK01000018">
    <property type="protein sequence ID" value="TDP28228.1"/>
    <property type="molecule type" value="Genomic_DNA"/>
</dbReference>
<gene>
    <name evidence="2" type="ORF">DFR75_11814</name>
</gene>
<dbReference type="Proteomes" id="UP000295087">
    <property type="component" value="Unassembled WGS sequence"/>
</dbReference>
<dbReference type="InterPro" id="IPR000600">
    <property type="entry name" value="ROK"/>
</dbReference>
<comment type="similarity">
    <text evidence="1">Belongs to the ROK (NagC/XylR) family.</text>
</comment>
<name>A0A4R6NWX9_NOCIG</name>
<sequence length="370" mass="39410">MSWPTPQLTSARCEVSDETGHNGSVIVFDLGGTWWRVAVASVSGVLTDSDRHPAMTKAGTGSNTATLRELMVQFLLAQTRRLLASHPGVVDVGISIGAATNGHTGQILASAPLWGDSADPFDLRAVLCENEPRIRWWVVNDVTSLAMAITRKPEVRAMNLQTVTAVTVSSGIAARTIDVESGQVVLDRVHGIQGEIGHLPAAVTAPLSAEPMVCDCGALGHVSALSAGKAIERQLTQMASVVGAEATTDPPLWRLRGGLEANNPHAKAFLDSVTAPLARALLYLLAIDPRVDHVFLSGGVVDTLTDHYMNSMYRCLEADGLYLVSTHQPTVFRDRITRLESDGLDPLRGAALFARAHSAPALARPGERNL</sequence>
<dbReference type="InterPro" id="IPR043129">
    <property type="entry name" value="ATPase_NBD"/>
</dbReference>
<dbReference type="GO" id="GO:0016301">
    <property type="term" value="F:kinase activity"/>
    <property type="evidence" value="ECO:0007669"/>
    <property type="project" value="UniProtKB-KW"/>
</dbReference>
<organism evidence="2 3">
    <name type="scientific">Nocardia ignorata</name>
    <dbReference type="NCBI Taxonomy" id="145285"/>
    <lineage>
        <taxon>Bacteria</taxon>
        <taxon>Bacillati</taxon>
        <taxon>Actinomycetota</taxon>
        <taxon>Actinomycetes</taxon>
        <taxon>Mycobacteriales</taxon>
        <taxon>Nocardiaceae</taxon>
        <taxon>Nocardia</taxon>
    </lineage>
</organism>
<accession>A0A4R6NWX9</accession>
<dbReference type="CDD" id="cd23763">
    <property type="entry name" value="ASKHA_ATPase_ROK"/>
    <property type="match status" value="1"/>
</dbReference>
<keyword evidence="2" id="KW-0418">Kinase</keyword>
<evidence type="ECO:0000313" key="2">
    <source>
        <dbReference type="EMBL" id="TDP28228.1"/>
    </source>
</evidence>
<reference evidence="2 3" key="1">
    <citation type="submission" date="2019-03" db="EMBL/GenBank/DDBJ databases">
        <title>Genomic Encyclopedia of Type Strains, Phase IV (KMG-IV): sequencing the most valuable type-strain genomes for metagenomic binning, comparative biology and taxonomic classification.</title>
        <authorList>
            <person name="Goeker M."/>
        </authorList>
    </citation>
    <scope>NUCLEOTIDE SEQUENCE [LARGE SCALE GENOMIC DNA]</scope>
    <source>
        <strain evidence="2 3">DSM 44496</strain>
    </source>
</reference>
<keyword evidence="2" id="KW-0808">Transferase</keyword>
<dbReference type="PANTHER" id="PTHR18964:SF149">
    <property type="entry name" value="BIFUNCTIONAL UDP-N-ACETYLGLUCOSAMINE 2-EPIMERASE_N-ACETYLMANNOSAMINE KINASE"/>
    <property type="match status" value="1"/>
</dbReference>
<evidence type="ECO:0000256" key="1">
    <source>
        <dbReference type="ARBA" id="ARBA00006479"/>
    </source>
</evidence>
<proteinExistence type="inferred from homology"/>
<dbReference type="SUPFAM" id="SSF53067">
    <property type="entry name" value="Actin-like ATPase domain"/>
    <property type="match status" value="1"/>
</dbReference>
<evidence type="ECO:0000313" key="3">
    <source>
        <dbReference type="Proteomes" id="UP000295087"/>
    </source>
</evidence>
<protein>
    <submittedName>
        <fullName evidence="2">Glucokinase</fullName>
    </submittedName>
</protein>
<dbReference type="Gene3D" id="3.30.420.40">
    <property type="match status" value="2"/>
</dbReference>
<dbReference type="AlphaFoldDB" id="A0A4R6NWX9"/>